<dbReference type="NCBIfam" id="TIGR01683">
    <property type="entry name" value="thiS"/>
    <property type="match status" value="1"/>
</dbReference>
<sequence>MNVIVNGEERTLENAKSVEEFLTDIGLDPKKVAVERNLVIVPKSEFSTHMLDDGDKLEIVHFIGGGA</sequence>
<proteinExistence type="predicted"/>
<dbReference type="EMBL" id="FLYE01000001">
    <property type="protein sequence ID" value="SCA55191.1"/>
    <property type="molecule type" value="Genomic_DNA"/>
</dbReference>
<dbReference type="PANTHER" id="PTHR34472">
    <property type="entry name" value="SULFUR CARRIER PROTEIN THIS"/>
    <property type="match status" value="1"/>
</dbReference>
<keyword evidence="1" id="KW-0808">Transferase</keyword>
<dbReference type="GO" id="GO:1990107">
    <property type="term" value="F:thiazole synthase activity"/>
    <property type="evidence" value="ECO:0007669"/>
    <property type="project" value="UniProtKB-EC"/>
</dbReference>
<keyword evidence="2" id="KW-1185">Reference proteome</keyword>
<dbReference type="InterPro" id="IPR016155">
    <property type="entry name" value="Mopterin_synth/thiamin_S_b"/>
</dbReference>
<accession>A0A1C3RD81</accession>
<dbReference type="Gene3D" id="3.10.20.30">
    <property type="match status" value="1"/>
</dbReference>
<dbReference type="RefSeq" id="WP_069185888.1">
    <property type="nucleotide sequence ID" value="NZ_FLYE01000001.1"/>
</dbReference>
<dbReference type="CDD" id="cd00565">
    <property type="entry name" value="Ubl_ThiS"/>
    <property type="match status" value="1"/>
</dbReference>
<evidence type="ECO:0000313" key="1">
    <source>
        <dbReference type="EMBL" id="SCA55191.1"/>
    </source>
</evidence>
<dbReference type="Proteomes" id="UP000231658">
    <property type="component" value="Unassembled WGS sequence"/>
</dbReference>
<dbReference type="InterPro" id="IPR012675">
    <property type="entry name" value="Beta-grasp_dom_sf"/>
</dbReference>
<dbReference type="PANTHER" id="PTHR34472:SF1">
    <property type="entry name" value="SULFUR CARRIER PROTEIN THIS"/>
    <property type="match status" value="1"/>
</dbReference>
<reference evidence="1 2" key="1">
    <citation type="submission" date="2016-07" db="EMBL/GenBank/DDBJ databases">
        <authorList>
            <person name="Lefevre C.T."/>
        </authorList>
    </citation>
    <scope>NUCLEOTIDE SEQUENCE [LARGE SCALE GENOMIC DNA]</scope>
    <source>
        <strain evidence="1">PR1</strain>
    </source>
</reference>
<evidence type="ECO:0000313" key="2">
    <source>
        <dbReference type="Proteomes" id="UP000231658"/>
    </source>
</evidence>
<gene>
    <name evidence="1" type="ORF">MTBPR1_10438</name>
</gene>
<dbReference type="AlphaFoldDB" id="A0A1C3RD81"/>
<dbReference type="STRING" id="1867952.MTBPR1_10438"/>
<protein>
    <submittedName>
        <fullName evidence="1">Thiazole synthase</fullName>
        <ecNumber evidence="1">2.8.1.10</ecNumber>
    </submittedName>
</protein>
<dbReference type="InterPro" id="IPR003749">
    <property type="entry name" value="ThiS/MoaD-like"/>
</dbReference>
<organism evidence="1 2">
    <name type="scientific">Candidatus Terasakiella magnetica</name>
    <dbReference type="NCBI Taxonomy" id="1867952"/>
    <lineage>
        <taxon>Bacteria</taxon>
        <taxon>Pseudomonadati</taxon>
        <taxon>Pseudomonadota</taxon>
        <taxon>Alphaproteobacteria</taxon>
        <taxon>Rhodospirillales</taxon>
        <taxon>Terasakiellaceae</taxon>
        <taxon>Terasakiella</taxon>
    </lineage>
</organism>
<dbReference type="EC" id="2.8.1.10" evidence="1"/>
<dbReference type="Pfam" id="PF02597">
    <property type="entry name" value="ThiS"/>
    <property type="match status" value="1"/>
</dbReference>
<dbReference type="SUPFAM" id="SSF54285">
    <property type="entry name" value="MoaD/ThiS"/>
    <property type="match status" value="1"/>
</dbReference>
<name>A0A1C3RD81_9PROT</name>
<dbReference type="InterPro" id="IPR010035">
    <property type="entry name" value="Thi_S"/>
</dbReference>